<dbReference type="HOGENOM" id="CLU_1836011_0_0_1"/>
<evidence type="ECO:0000313" key="2">
    <source>
        <dbReference type="EMBL" id="GAC94178.1"/>
    </source>
</evidence>
<organism evidence="2 3">
    <name type="scientific">Pseudozyma hubeiensis (strain SY62)</name>
    <name type="common">Yeast</name>
    <dbReference type="NCBI Taxonomy" id="1305764"/>
    <lineage>
        <taxon>Eukaryota</taxon>
        <taxon>Fungi</taxon>
        <taxon>Dikarya</taxon>
        <taxon>Basidiomycota</taxon>
        <taxon>Ustilaginomycotina</taxon>
        <taxon>Ustilaginomycetes</taxon>
        <taxon>Ustilaginales</taxon>
        <taxon>Ustilaginaceae</taxon>
        <taxon>Pseudozyma</taxon>
    </lineage>
</organism>
<evidence type="ECO:0000256" key="1">
    <source>
        <dbReference type="SAM" id="MobiDB-lite"/>
    </source>
</evidence>
<keyword evidence="3" id="KW-1185">Reference proteome</keyword>
<accession>R9NZA0</accession>
<reference evidence="3" key="1">
    <citation type="journal article" date="2013" name="Genome Announc.">
        <title>Draft genome sequence of the basidiomycetous yeast-like fungus Pseudozyma hubeiensis SY62, which produces an abundant amount of the biosurfactant mannosylerythritol lipids.</title>
        <authorList>
            <person name="Konishi M."/>
            <person name="Hatada Y."/>
            <person name="Horiuchi J."/>
        </authorList>
    </citation>
    <scope>NUCLEOTIDE SEQUENCE [LARGE SCALE GENOMIC DNA]</scope>
    <source>
        <strain evidence="3">SY62</strain>
    </source>
</reference>
<gene>
    <name evidence="2" type="ORF">PHSY_001749</name>
</gene>
<protein>
    <submittedName>
        <fullName evidence="2">Uncharacterized protein</fullName>
    </submittedName>
</protein>
<dbReference type="GeneID" id="24107044"/>
<name>R9NZA0_PSEHS</name>
<dbReference type="AlphaFoldDB" id="R9NZA0"/>
<sequence>MATAKKLIQTTPVVAKVLSGDLRVRSGYEVINVDTRIESWPETPSIKIKGSTEAAVALRSFFAKQNGERKDNAARRVVMPTIIELGDIVEAHRGPPRIGNSVVAHYRPIEYIPYRIRAGSRNGDDAARRSRQQGGLRHPT</sequence>
<dbReference type="RefSeq" id="XP_012187765.1">
    <property type="nucleotide sequence ID" value="XM_012332375.1"/>
</dbReference>
<dbReference type="Proteomes" id="UP000014071">
    <property type="component" value="Unassembled WGS sequence"/>
</dbReference>
<proteinExistence type="predicted"/>
<dbReference type="EMBL" id="DF238783">
    <property type="protein sequence ID" value="GAC94178.1"/>
    <property type="molecule type" value="Genomic_DNA"/>
</dbReference>
<evidence type="ECO:0000313" key="3">
    <source>
        <dbReference type="Proteomes" id="UP000014071"/>
    </source>
</evidence>
<feature type="region of interest" description="Disordered" evidence="1">
    <location>
        <begin position="120"/>
        <end position="140"/>
    </location>
</feature>